<dbReference type="EMBL" id="CAXKWB010003511">
    <property type="protein sequence ID" value="CAL4069389.1"/>
    <property type="molecule type" value="Genomic_DNA"/>
</dbReference>
<evidence type="ECO:0000256" key="1">
    <source>
        <dbReference type="ARBA" id="ARBA00023125"/>
    </source>
</evidence>
<accession>A0AAV2Q6F1</accession>
<proteinExistence type="predicted"/>
<dbReference type="InterPro" id="IPR010998">
    <property type="entry name" value="Integrase_recombinase_N"/>
</dbReference>
<dbReference type="SUPFAM" id="SSF47823">
    <property type="entry name" value="lambda integrase-like, N-terminal domain"/>
    <property type="match status" value="1"/>
</dbReference>
<protein>
    <submittedName>
        <fullName evidence="2">Uncharacterized protein</fullName>
    </submittedName>
</protein>
<sequence>SRSWCRLREESCALRERGLTHGTWENRTSHLRSYTAFTCYYSVPDFPISLGVLLRFIALLARGPYAYNSALNLISSLRWFAVLQDPSADKTFDAALVSISMKGLRAQLSRPTHQKLPLSVPHLCEFYKLLDLTEPKHLAGWCAMLLAFFGCFRLSNLVPFLNLALTPSNISPEMI</sequence>
<evidence type="ECO:0000313" key="3">
    <source>
        <dbReference type="Proteomes" id="UP001497623"/>
    </source>
</evidence>
<dbReference type="Proteomes" id="UP001497623">
    <property type="component" value="Unassembled WGS sequence"/>
</dbReference>
<feature type="non-terminal residue" evidence="2">
    <location>
        <position position="1"/>
    </location>
</feature>
<dbReference type="AlphaFoldDB" id="A0AAV2Q6F1"/>
<dbReference type="GO" id="GO:0003677">
    <property type="term" value="F:DNA binding"/>
    <property type="evidence" value="ECO:0007669"/>
    <property type="project" value="UniProtKB-KW"/>
</dbReference>
<keyword evidence="3" id="KW-1185">Reference proteome</keyword>
<gene>
    <name evidence="2" type="ORF">MNOR_LOCUS7810</name>
</gene>
<comment type="caution">
    <text evidence="2">The sequence shown here is derived from an EMBL/GenBank/DDBJ whole genome shotgun (WGS) entry which is preliminary data.</text>
</comment>
<reference evidence="2 3" key="1">
    <citation type="submission" date="2024-05" db="EMBL/GenBank/DDBJ databases">
        <authorList>
            <person name="Wallberg A."/>
        </authorList>
    </citation>
    <scope>NUCLEOTIDE SEQUENCE [LARGE SCALE GENOMIC DNA]</scope>
</reference>
<dbReference type="Gene3D" id="1.10.150.130">
    <property type="match status" value="1"/>
</dbReference>
<evidence type="ECO:0000313" key="2">
    <source>
        <dbReference type="EMBL" id="CAL4069389.1"/>
    </source>
</evidence>
<name>A0AAV2Q6F1_MEGNR</name>
<organism evidence="2 3">
    <name type="scientific">Meganyctiphanes norvegica</name>
    <name type="common">Northern krill</name>
    <name type="synonym">Thysanopoda norvegica</name>
    <dbReference type="NCBI Taxonomy" id="48144"/>
    <lineage>
        <taxon>Eukaryota</taxon>
        <taxon>Metazoa</taxon>
        <taxon>Ecdysozoa</taxon>
        <taxon>Arthropoda</taxon>
        <taxon>Crustacea</taxon>
        <taxon>Multicrustacea</taxon>
        <taxon>Malacostraca</taxon>
        <taxon>Eumalacostraca</taxon>
        <taxon>Eucarida</taxon>
        <taxon>Euphausiacea</taxon>
        <taxon>Euphausiidae</taxon>
        <taxon>Meganyctiphanes</taxon>
    </lineage>
</organism>
<keyword evidence="1" id="KW-0238">DNA-binding</keyword>